<reference evidence="3" key="1">
    <citation type="submission" date="2020-11" db="EMBL/GenBank/DDBJ databases">
        <authorList>
            <person name="Tran Van P."/>
        </authorList>
    </citation>
    <scope>NUCLEOTIDE SEQUENCE</scope>
</reference>
<dbReference type="SUPFAM" id="SSF63712">
    <property type="entry name" value="Nicotinic receptor ligand binding domain-like"/>
    <property type="match status" value="1"/>
</dbReference>
<feature type="domain" description="Neurotransmitter-gated ion-channel ligand-binding" evidence="2">
    <location>
        <begin position="10"/>
        <end position="129"/>
    </location>
</feature>
<dbReference type="GO" id="GO:0004888">
    <property type="term" value="F:transmembrane signaling receptor activity"/>
    <property type="evidence" value="ECO:0007669"/>
    <property type="project" value="InterPro"/>
</dbReference>
<dbReference type="EMBL" id="OC942334">
    <property type="protein sequence ID" value="CAD7662381.1"/>
    <property type="molecule type" value="Genomic_DNA"/>
</dbReference>
<evidence type="ECO:0000256" key="1">
    <source>
        <dbReference type="SAM" id="Phobius"/>
    </source>
</evidence>
<dbReference type="InterPro" id="IPR036734">
    <property type="entry name" value="Neur_chan_lig-bd_sf"/>
</dbReference>
<keyword evidence="1" id="KW-0812">Transmembrane</keyword>
<dbReference type="Proteomes" id="UP000728032">
    <property type="component" value="Unassembled WGS sequence"/>
</dbReference>
<dbReference type="PANTHER" id="PTHR18945">
    <property type="entry name" value="NEUROTRANSMITTER GATED ION CHANNEL"/>
    <property type="match status" value="1"/>
</dbReference>
<gene>
    <name evidence="3" type="ORF">ONB1V03_LOCUS18941</name>
</gene>
<feature type="transmembrane region" description="Helical" evidence="1">
    <location>
        <begin position="199"/>
        <end position="216"/>
    </location>
</feature>
<dbReference type="Gene3D" id="2.70.170.10">
    <property type="entry name" value="Neurotransmitter-gated ion-channel ligand-binding domain"/>
    <property type="match status" value="1"/>
</dbReference>
<dbReference type="GO" id="GO:0016020">
    <property type="term" value="C:membrane"/>
    <property type="evidence" value="ECO:0007669"/>
    <property type="project" value="InterPro"/>
</dbReference>
<dbReference type="InterPro" id="IPR006202">
    <property type="entry name" value="Neur_chan_lig-bd"/>
</dbReference>
<protein>
    <recommendedName>
        <fullName evidence="2">Neurotransmitter-gated ion-channel ligand-binding domain-containing protein</fullName>
    </recommendedName>
</protein>
<keyword evidence="1" id="KW-1133">Transmembrane helix</keyword>
<organism evidence="3">
    <name type="scientific">Oppiella nova</name>
    <dbReference type="NCBI Taxonomy" id="334625"/>
    <lineage>
        <taxon>Eukaryota</taxon>
        <taxon>Metazoa</taxon>
        <taxon>Ecdysozoa</taxon>
        <taxon>Arthropoda</taxon>
        <taxon>Chelicerata</taxon>
        <taxon>Arachnida</taxon>
        <taxon>Acari</taxon>
        <taxon>Acariformes</taxon>
        <taxon>Sarcoptiformes</taxon>
        <taxon>Oribatida</taxon>
        <taxon>Brachypylina</taxon>
        <taxon>Oppioidea</taxon>
        <taxon>Oppiidae</taxon>
        <taxon>Oppiella</taxon>
    </lineage>
</organism>
<keyword evidence="4" id="KW-1185">Reference proteome</keyword>
<dbReference type="EMBL" id="CAJPVJ010027509">
    <property type="protein sequence ID" value="CAG2179517.1"/>
    <property type="molecule type" value="Genomic_DNA"/>
</dbReference>
<sequence>MGTVFTKLLIPDKYWTDAGLRWNPSDFGGQTQLVVSSDIIWMPYIHVINGPDILSTRSIQKSSTVYIVASGAVEYWPKTQLRSYCETDLTDYPSDRHTCQVAVGTYYRDKYVDIYHYDDLTGTDQDTYLAANTVKHVNPEWEFISAKDFIIQDNDMIKVIPKRKQSLLYYFITTPIIVAIIISIVAITFPPNSVKRYRLIGLSVTILFVILTSHGLKCITQNINKYGVYLNDDNVFSSDEQIICDDITITSN</sequence>
<evidence type="ECO:0000313" key="3">
    <source>
        <dbReference type="EMBL" id="CAD7662381.1"/>
    </source>
</evidence>
<evidence type="ECO:0000313" key="4">
    <source>
        <dbReference type="Proteomes" id="UP000728032"/>
    </source>
</evidence>
<name>A0A7R9MLN8_9ACAR</name>
<feature type="transmembrane region" description="Helical" evidence="1">
    <location>
        <begin position="167"/>
        <end position="187"/>
    </location>
</feature>
<evidence type="ECO:0000259" key="2">
    <source>
        <dbReference type="Pfam" id="PF02931"/>
    </source>
</evidence>
<feature type="non-terminal residue" evidence="3">
    <location>
        <position position="252"/>
    </location>
</feature>
<proteinExistence type="predicted"/>
<accession>A0A7R9MLN8</accession>
<dbReference type="Pfam" id="PF02931">
    <property type="entry name" value="Neur_chan_LBD"/>
    <property type="match status" value="1"/>
</dbReference>
<keyword evidence="1" id="KW-0472">Membrane</keyword>
<dbReference type="OrthoDB" id="6494256at2759"/>
<dbReference type="AlphaFoldDB" id="A0A7R9MLN8"/>
<dbReference type="GO" id="GO:0005230">
    <property type="term" value="F:extracellular ligand-gated monoatomic ion channel activity"/>
    <property type="evidence" value="ECO:0007669"/>
    <property type="project" value="InterPro"/>
</dbReference>
<dbReference type="InterPro" id="IPR006201">
    <property type="entry name" value="Neur_channel"/>
</dbReference>